<dbReference type="InterPro" id="IPR045357">
    <property type="entry name" value="Aminopeptidase_N-like_N"/>
</dbReference>
<dbReference type="SUPFAM" id="SSF55486">
    <property type="entry name" value="Metalloproteases ('zincins'), catalytic domain"/>
    <property type="match status" value="1"/>
</dbReference>
<dbReference type="InterPro" id="IPR027268">
    <property type="entry name" value="Peptidase_M4/M1_CTD_sf"/>
</dbReference>
<evidence type="ECO:0000256" key="9">
    <source>
        <dbReference type="ARBA" id="ARBA00022801"/>
    </source>
</evidence>
<dbReference type="Pfam" id="PF17900">
    <property type="entry name" value="Peptidase_M1_N"/>
    <property type="match status" value="1"/>
</dbReference>
<evidence type="ECO:0000256" key="14">
    <source>
        <dbReference type="SAM" id="MobiDB-lite"/>
    </source>
</evidence>
<keyword evidence="7" id="KW-0645">Protease</keyword>
<dbReference type="Proteomes" id="UP001595823">
    <property type="component" value="Unassembled WGS sequence"/>
</dbReference>
<sequence>MTALRREEAEARARALYIDLYTVHLDLTRGHRTFGSRTSIEFRAREDVETFLEIDPVSLESLALDGTELDTSLLAGNRFPLTLPAGPHRLDIAATMPFSDSGEGLHLYTDPVDDRTYVYTMSFLDNAQKIFACFDQPDLKAAFDLTADLPETWKGLANGVPSITNGSTFGFATTPRISPYLFAFAAGPWHSVTAEHAGLPFGLHCRRSLAEHLDAEDLFAHTFDCYDGYAELFDEPYPFDSYDQVFAPDFNHGAMENPGMVVFRESMVFRDEPTESERRARNITVAHEMAHMWFGDLVTMRWWDDLWLNESFADFISYRLNDDWTDFTVKRVPWGTDSDQYRSTHPVVPPSVEDSARAFANFDGISYAKGATCLRQLSTRLGEEAFFAGVNAHLTRHRFANATLEDFLRSLDEHTDQDVRAWAGEWLRTTGVDTVSVRKSASSETSEIVSEKDHRLAIAHFVPSPDSRPSDGRTPLVLERSDDVGTRDLEGGHHRWKPLVLPDHKCQTYAKIRPDGDSLRLAKERLSDVDDGLSRAVLWRIFRDLVRDGEFSPRDYISMAAAHLPGEDPIVAESVLANARRVVADLYLRGSDREEALDALASVSRSLLEDKNLYLPALRTLIDCSTDSFPSVPADNHDLAWRVLLRRCVLGQAAPRDIDERERADFSKSGTEWAAKCRAALPDPAAKEAAWKTMFHSGATPYLVAAVGQGFWQPEQRELVSGFEERWLDEASNVKGTAMAMTLARQAFPLNTAGKSMVDRTGAWLARPDLNPSLRRGVSDKLDELERAVAVRGGESRGTDSSGSATPR</sequence>
<evidence type="ECO:0000256" key="12">
    <source>
        <dbReference type="ARBA" id="ARBA00029811"/>
    </source>
</evidence>
<keyword evidence="10" id="KW-0862">Zinc</keyword>
<dbReference type="Pfam" id="PF01433">
    <property type="entry name" value="Peptidase_M1"/>
    <property type="match status" value="1"/>
</dbReference>
<feature type="domain" description="Aminopeptidase N-like N-terminal" evidence="16">
    <location>
        <begin position="84"/>
        <end position="181"/>
    </location>
</feature>
<evidence type="ECO:0000256" key="5">
    <source>
        <dbReference type="ARBA" id="ARBA00015611"/>
    </source>
</evidence>
<evidence type="ECO:0000256" key="13">
    <source>
        <dbReference type="ARBA" id="ARBA00031533"/>
    </source>
</evidence>
<dbReference type="PANTHER" id="PTHR11533:SF174">
    <property type="entry name" value="PUROMYCIN-SENSITIVE AMINOPEPTIDASE-RELATED"/>
    <property type="match status" value="1"/>
</dbReference>
<keyword evidence="11" id="KW-0482">Metalloprotease</keyword>
<evidence type="ECO:0000256" key="7">
    <source>
        <dbReference type="ARBA" id="ARBA00022670"/>
    </source>
</evidence>
<evidence type="ECO:0000259" key="16">
    <source>
        <dbReference type="Pfam" id="PF17900"/>
    </source>
</evidence>
<dbReference type="PANTHER" id="PTHR11533">
    <property type="entry name" value="PROTEASE M1 ZINC METALLOPROTEASE"/>
    <property type="match status" value="1"/>
</dbReference>
<protein>
    <recommendedName>
        <fullName evidence="5">Aminopeptidase N</fullName>
        <ecNumber evidence="4">3.4.11.2</ecNumber>
    </recommendedName>
    <alternativeName>
        <fullName evidence="12">Alanine aminopeptidase</fullName>
    </alternativeName>
    <alternativeName>
        <fullName evidence="13">Lysyl aminopeptidase</fullName>
    </alternativeName>
</protein>
<feature type="region of interest" description="Disordered" evidence="14">
    <location>
        <begin position="789"/>
        <end position="808"/>
    </location>
</feature>
<dbReference type="NCBIfam" id="TIGR02412">
    <property type="entry name" value="pepN_strep_liv"/>
    <property type="match status" value="1"/>
</dbReference>
<dbReference type="InterPro" id="IPR001930">
    <property type="entry name" value="Peptidase_M1"/>
</dbReference>
<evidence type="ECO:0000256" key="1">
    <source>
        <dbReference type="ARBA" id="ARBA00000098"/>
    </source>
</evidence>
<evidence type="ECO:0000256" key="6">
    <source>
        <dbReference type="ARBA" id="ARBA00022438"/>
    </source>
</evidence>
<dbReference type="EC" id="3.4.11.2" evidence="4"/>
<dbReference type="SUPFAM" id="SSF63737">
    <property type="entry name" value="Leukotriene A4 hydrolase N-terminal domain"/>
    <property type="match status" value="1"/>
</dbReference>
<evidence type="ECO:0000313" key="18">
    <source>
        <dbReference type="Proteomes" id="UP001595823"/>
    </source>
</evidence>
<feature type="compositionally biased region" description="Polar residues" evidence="14">
    <location>
        <begin position="799"/>
        <end position="808"/>
    </location>
</feature>
<dbReference type="Gene3D" id="1.10.390.10">
    <property type="entry name" value="Neutral Protease Domain 2"/>
    <property type="match status" value="1"/>
</dbReference>
<evidence type="ECO:0000313" key="17">
    <source>
        <dbReference type="EMBL" id="MFC4334190.1"/>
    </source>
</evidence>
<feature type="compositionally biased region" description="Basic and acidic residues" evidence="14">
    <location>
        <begin position="789"/>
        <end position="798"/>
    </location>
</feature>
<dbReference type="EMBL" id="JBHSDK010000003">
    <property type="protein sequence ID" value="MFC4334190.1"/>
    <property type="molecule type" value="Genomic_DNA"/>
</dbReference>
<evidence type="ECO:0000256" key="2">
    <source>
        <dbReference type="ARBA" id="ARBA00001947"/>
    </source>
</evidence>
<keyword evidence="6 17" id="KW-0031">Aminopeptidase</keyword>
<dbReference type="PRINTS" id="PR00756">
    <property type="entry name" value="ALADIPTASE"/>
</dbReference>
<dbReference type="InterPro" id="IPR042097">
    <property type="entry name" value="Aminopeptidase_N-like_N_sf"/>
</dbReference>
<organism evidence="17 18">
    <name type="scientific">Salininema proteolyticum</name>
    <dbReference type="NCBI Taxonomy" id="1607685"/>
    <lineage>
        <taxon>Bacteria</taxon>
        <taxon>Bacillati</taxon>
        <taxon>Actinomycetota</taxon>
        <taxon>Actinomycetes</taxon>
        <taxon>Glycomycetales</taxon>
        <taxon>Glycomycetaceae</taxon>
        <taxon>Salininema</taxon>
    </lineage>
</organism>
<evidence type="ECO:0000256" key="4">
    <source>
        <dbReference type="ARBA" id="ARBA00012564"/>
    </source>
</evidence>
<reference evidence="18" key="1">
    <citation type="journal article" date="2019" name="Int. J. Syst. Evol. Microbiol.">
        <title>The Global Catalogue of Microorganisms (GCM) 10K type strain sequencing project: providing services to taxonomists for standard genome sequencing and annotation.</title>
        <authorList>
            <consortium name="The Broad Institute Genomics Platform"/>
            <consortium name="The Broad Institute Genome Sequencing Center for Infectious Disease"/>
            <person name="Wu L."/>
            <person name="Ma J."/>
        </authorList>
    </citation>
    <scope>NUCLEOTIDE SEQUENCE [LARGE SCALE GENOMIC DNA]</scope>
    <source>
        <strain evidence="18">IBRC-M 10908</strain>
    </source>
</reference>
<evidence type="ECO:0000256" key="3">
    <source>
        <dbReference type="ARBA" id="ARBA00010136"/>
    </source>
</evidence>
<feature type="domain" description="Peptidase M1 membrane alanine aminopeptidase" evidence="15">
    <location>
        <begin position="224"/>
        <end position="426"/>
    </location>
</feature>
<evidence type="ECO:0000259" key="15">
    <source>
        <dbReference type="Pfam" id="PF01433"/>
    </source>
</evidence>
<proteinExistence type="inferred from homology"/>
<dbReference type="GO" id="GO:0016285">
    <property type="term" value="F:alanyl aminopeptidase activity"/>
    <property type="evidence" value="ECO:0007669"/>
    <property type="project" value="UniProtKB-EC"/>
</dbReference>
<evidence type="ECO:0000256" key="8">
    <source>
        <dbReference type="ARBA" id="ARBA00022723"/>
    </source>
</evidence>
<evidence type="ECO:0000256" key="10">
    <source>
        <dbReference type="ARBA" id="ARBA00022833"/>
    </source>
</evidence>
<keyword evidence="18" id="KW-1185">Reference proteome</keyword>
<dbReference type="InterPro" id="IPR050344">
    <property type="entry name" value="Peptidase_M1_aminopeptidases"/>
</dbReference>
<accession>A0ABV8TUP2</accession>
<comment type="catalytic activity">
    <reaction evidence="1">
        <text>Release of an N-terminal amino acid, Xaa-|-Yaa- from a peptide, amide or arylamide. Xaa is preferably Ala, but may be most amino acids including Pro (slow action). When a terminal hydrophobic residue is followed by a prolyl residue, the two may be released as an intact Xaa-Pro dipeptide.</text>
        <dbReference type="EC" id="3.4.11.2"/>
    </reaction>
</comment>
<name>A0ABV8TUP2_9ACTN</name>
<dbReference type="InterPro" id="IPR014782">
    <property type="entry name" value="Peptidase_M1_dom"/>
</dbReference>
<evidence type="ECO:0000256" key="11">
    <source>
        <dbReference type="ARBA" id="ARBA00023049"/>
    </source>
</evidence>
<dbReference type="InterPro" id="IPR012778">
    <property type="entry name" value="Pept_M1_aminopeptidase"/>
</dbReference>
<dbReference type="Gene3D" id="2.60.40.1730">
    <property type="entry name" value="tricorn interacting facor f3 domain"/>
    <property type="match status" value="1"/>
</dbReference>
<comment type="caution">
    <text evidence="17">The sequence shown here is derived from an EMBL/GenBank/DDBJ whole genome shotgun (WGS) entry which is preliminary data.</text>
</comment>
<keyword evidence="9 17" id="KW-0378">Hydrolase</keyword>
<dbReference type="CDD" id="cd09602">
    <property type="entry name" value="M1_APN"/>
    <property type="match status" value="1"/>
</dbReference>
<comment type="similarity">
    <text evidence="3">Belongs to the peptidase M1 family.</text>
</comment>
<comment type="cofactor">
    <cofactor evidence="2">
        <name>Zn(2+)</name>
        <dbReference type="ChEBI" id="CHEBI:29105"/>
    </cofactor>
</comment>
<keyword evidence="8" id="KW-0479">Metal-binding</keyword>
<dbReference type="RefSeq" id="WP_380617926.1">
    <property type="nucleotide sequence ID" value="NZ_JBHSDK010000003.1"/>
</dbReference>
<gene>
    <name evidence="17" type="primary">pepN</name>
    <name evidence="17" type="ORF">ACFPET_03160</name>
</gene>